<evidence type="ECO:0000313" key="4">
    <source>
        <dbReference type="Proteomes" id="UP000619761"/>
    </source>
</evidence>
<accession>A0ABQ3B969</accession>
<evidence type="ECO:0000256" key="2">
    <source>
        <dbReference type="SAM" id="SignalP"/>
    </source>
</evidence>
<protein>
    <submittedName>
        <fullName evidence="3">Uncharacterized protein</fullName>
    </submittedName>
</protein>
<feature type="compositionally biased region" description="Basic and acidic residues" evidence="1">
    <location>
        <begin position="84"/>
        <end position="103"/>
    </location>
</feature>
<feature type="signal peptide" evidence="2">
    <location>
        <begin position="1"/>
        <end position="22"/>
    </location>
</feature>
<reference evidence="4" key="1">
    <citation type="journal article" date="2019" name="Int. J. Syst. Evol. Microbiol.">
        <title>The Global Catalogue of Microorganisms (GCM) 10K type strain sequencing project: providing services to taxonomists for standard genome sequencing and annotation.</title>
        <authorList>
            <consortium name="The Broad Institute Genomics Platform"/>
            <consortium name="The Broad Institute Genome Sequencing Center for Infectious Disease"/>
            <person name="Wu L."/>
            <person name="Ma J."/>
        </authorList>
    </citation>
    <scope>NUCLEOTIDE SEQUENCE [LARGE SCALE GENOMIC DNA]</scope>
    <source>
        <strain evidence="4">KCTC 32239</strain>
    </source>
</reference>
<evidence type="ECO:0000256" key="1">
    <source>
        <dbReference type="SAM" id="MobiDB-lite"/>
    </source>
</evidence>
<keyword evidence="4" id="KW-1185">Reference proteome</keyword>
<dbReference type="Proteomes" id="UP000619761">
    <property type="component" value="Unassembled WGS sequence"/>
</dbReference>
<feature type="chain" id="PRO_5046023214" evidence="2">
    <location>
        <begin position="23"/>
        <end position="103"/>
    </location>
</feature>
<comment type="caution">
    <text evidence="3">The sequence shown here is derived from an EMBL/GenBank/DDBJ whole genome shotgun (WGS) entry which is preliminary data.</text>
</comment>
<evidence type="ECO:0000313" key="3">
    <source>
        <dbReference type="EMBL" id="GGY81001.1"/>
    </source>
</evidence>
<dbReference type="EMBL" id="BMYZ01000002">
    <property type="protein sequence ID" value="GGY81001.1"/>
    <property type="molecule type" value="Genomic_DNA"/>
</dbReference>
<organism evidence="3 4">
    <name type="scientific">Cellvibrio zantedeschiae</name>
    <dbReference type="NCBI Taxonomy" id="1237077"/>
    <lineage>
        <taxon>Bacteria</taxon>
        <taxon>Pseudomonadati</taxon>
        <taxon>Pseudomonadota</taxon>
        <taxon>Gammaproteobacteria</taxon>
        <taxon>Cellvibrionales</taxon>
        <taxon>Cellvibrionaceae</taxon>
        <taxon>Cellvibrio</taxon>
    </lineage>
</organism>
<proteinExistence type="predicted"/>
<feature type="region of interest" description="Disordered" evidence="1">
    <location>
        <begin position="66"/>
        <end position="103"/>
    </location>
</feature>
<dbReference type="RefSeq" id="WP_189419561.1">
    <property type="nucleotide sequence ID" value="NZ_BMYZ01000002.1"/>
</dbReference>
<gene>
    <name evidence="3" type="ORF">GCM10011613_27570</name>
</gene>
<keyword evidence="2" id="KW-0732">Signal</keyword>
<feature type="region of interest" description="Disordered" evidence="1">
    <location>
        <begin position="24"/>
        <end position="44"/>
    </location>
</feature>
<name>A0ABQ3B969_9GAMM</name>
<sequence length="103" mass="11244">MSNRMSRLLAAMTCAASLSVYAAEEPNQPGGNDRPRQPPQAALDACKNSVESATCQFTGRDNEIVSGTCKAPRHSENKSPLACRPDRKDWKPKDGAEKDHVHH</sequence>